<reference evidence="16" key="1">
    <citation type="journal article" date="2021" name="bioRxiv">
        <title>Whole Genome Assembly and Annotation of Northern Wild Rice, Zizania palustris L., Supports a Whole Genome Duplication in the Zizania Genus.</title>
        <authorList>
            <person name="Haas M."/>
            <person name="Kono T."/>
            <person name="Macchietto M."/>
            <person name="Millas R."/>
            <person name="McGilp L."/>
            <person name="Shao M."/>
            <person name="Duquette J."/>
            <person name="Hirsch C.N."/>
            <person name="Kimball J."/>
        </authorList>
    </citation>
    <scope>NUCLEOTIDE SEQUENCE</scope>
    <source>
        <tissue evidence="16">Fresh leaf tissue</tissue>
    </source>
</reference>
<keyword evidence="9" id="KW-0804">Transcription</keyword>
<gene>
    <name evidence="16" type="ORF">GUJ93_ZPchr0002g25456</name>
</gene>
<dbReference type="Proteomes" id="UP000729402">
    <property type="component" value="Unassembled WGS sequence"/>
</dbReference>
<keyword evidence="13" id="KW-0175">Coiled coil</keyword>
<evidence type="ECO:0000259" key="15">
    <source>
        <dbReference type="PROSITE" id="PS50217"/>
    </source>
</evidence>
<keyword evidence="12" id="KW-0607">Phytochrome signaling pathway</keyword>
<dbReference type="GO" id="GO:0005634">
    <property type="term" value="C:nucleus"/>
    <property type="evidence" value="ECO:0007669"/>
    <property type="project" value="UniProtKB-SubCell"/>
</dbReference>
<keyword evidence="8" id="KW-0010">Activator</keyword>
<feature type="domain" description="BZIP" evidence="15">
    <location>
        <begin position="124"/>
        <end position="187"/>
    </location>
</feature>
<keyword evidence="6" id="KW-0805">Transcription regulation</keyword>
<feature type="compositionally biased region" description="Low complexity" evidence="14">
    <location>
        <begin position="89"/>
        <end position="112"/>
    </location>
</feature>
<keyword evidence="5" id="KW-0832">Ubl conjugation</keyword>
<dbReference type="EMBL" id="JAAALK010000287">
    <property type="protein sequence ID" value="KAG8058463.1"/>
    <property type="molecule type" value="Genomic_DNA"/>
</dbReference>
<reference evidence="16" key="2">
    <citation type="submission" date="2021-02" db="EMBL/GenBank/DDBJ databases">
        <authorList>
            <person name="Kimball J.A."/>
            <person name="Haas M.W."/>
            <person name="Macchietto M."/>
            <person name="Kono T."/>
            <person name="Duquette J."/>
            <person name="Shao M."/>
        </authorList>
    </citation>
    <scope>NUCLEOTIDE SEQUENCE</scope>
    <source>
        <tissue evidence="16">Fresh leaf tissue</tissue>
    </source>
</reference>
<evidence type="ECO:0000256" key="11">
    <source>
        <dbReference type="ARBA" id="ARBA00070194"/>
    </source>
</evidence>
<feature type="coiled-coil region" evidence="13">
    <location>
        <begin position="142"/>
        <end position="183"/>
    </location>
</feature>
<evidence type="ECO:0000256" key="5">
    <source>
        <dbReference type="ARBA" id="ARBA00022843"/>
    </source>
</evidence>
<keyword evidence="17" id="KW-1185">Reference proteome</keyword>
<dbReference type="SMART" id="SM00338">
    <property type="entry name" value="BRLZ"/>
    <property type="match status" value="1"/>
</dbReference>
<accession>A0A8J5S5C4</accession>
<proteinExistence type="inferred from homology"/>
<evidence type="ECO:0000256" key="6">
    <source>
        <dbReference type="ARBA" id="ARBA00023015"/>
    </source>
</evidence>
<keyword evidence="10" id="KW-0539">Nucleus</keyword>
<dbReference type="InterPro" id="IPR006652">
    <property type="entry name" value="Kelch_1"/>
</dbReference>
<organism evidence="16 17">
    <name type="scientific">Zizania palustris</name>
    <name type="common">Northern wild rice</name>
    <dbReference type="NCBI Taxonomy" id="103762"/>
    <lineage>
        <taxon>Eukaryota</taxon>
        <taxon>Viridiplantae</taxon>
        <taxon>Streptophyta</taxon>
        <taxon>Embryophyta</taxon>
        <taxon>Tracheophyta</taxon>
        <taxon>Spermatophyta</taxon>
        <taxon>Magnoliopsida</taxon>
        <taxon>Liliopsida</taxon>
        <taxon>Poales</taxon>
        <taxon>Poaceae</taxon>
        <taxon>BOP clade</taxon>
        <taxon>Oryzoideae</taxon>
        <taxon>Oryzeae</taxon>
        <taxon>Zizaniinae</taxon>
        <taxon>Zizania</taxon>
    </lineage>
</organism>
<dbReference type="FunFam" id="1.20.5.490:FF:000004">
    <property type="entry name" value="Transcription factor HY5"/>
    <property type="match status" value="1"/>
</dbReference>
<dbReference type="GO" id="GO:0003677">
    <property type="term" value="F:DNA binding"/>
    <property type="evidence" value="ECO:0007669"/>
    <property type="project" value="UniProtKB-KW"/>
</dbReference>
<dbReference type="OrthoDB" id="45365at2759"/>
<dbReference type="AlphaFoldDB" id="A0A8J5S5C4"/>
<evidence type="ECO:0000256" key="2">
    <source>
        <dbReference type="ARBA" id="ARBA00007163"/>
    </source>
</evidence>
<evidence type="ECO:0000256" key="8">
    <source>
        <dbReference type="ARBA" id="ARBA00023159"/>
    </source>
</evidence>
<comment type="similarity">
    <text evidence="2">Belongs to the bZIP family.</text>
</comment>
<feature type="compositionally biased region" description="Basic and acidic residues" evidence="14">
    <location>
        <begin position="16"/>
        <end position="26"/>
    </location>
</feature>
<feature type="region of interest" description="Disordered" evidence="14">
    <location>
        <begin position="1"/>
        <end position="127"/>
    </location>
</feature>
<evidence type="ECO:0000256" key="12">
    <source>
        <dbReference type="ARBA" id="ARBA00084091"/>
    </source>
</evidence>
<evidence type="ECO:0000256" key="14">
    <source>
        <dbReference type="SAM" id="MobiDB-lite"/>
    </source>
</evidence>
<name>A0A8J5S5C4_ZIZPA</name>
<dbReference type="Pfam" id="PF25210">
    <property type="entry name" value="Kelch_FKB95"/>
    <property type="match status" value="1"/>
</dbReference>
<dbReference type="SMART" id="SM00612">
    <property type="entry name" value="Kelch"/>
    <property type="match status" value="2"/>
</dbReference>
<protein>
    <recommendedName>
        <fullName evidence="11">Transcription factor HY5</fullName>
    </recommendedName>
</protein>
<dbReference type="PROSITE" id="PS00036">
    <property type="entry name" value="BZIP_BASIC"/>
    <property type="match status" value="1"/>
</dbReference>
<dbReference type="Pfam" id="PF00170">
    <property type="entry name" value="bZIP_1"/>
    <property type="match status" value="1"/>
</dbReference>
<dbReference type="PROSITE" id="PS50217">
    <property type="entry name" value="BZIP"/>
    <property type="match status" value="1"/>
</dbReference>
<evidence type="ECO:0000256" key="13">
    <source>
        <dbReference type="SAM" id="Coils"/>
    </source>
</evidence>
<dbReference type="PANTHER" id="PTHR46344:SF24">
    <property type="entry name" value="OS02G0202900 PROTEIN"/>
    <property type="match status" value="1"/>
</dbReference>
<comment type="subcellular location">
    <subcellularLocation>
        <location evidence="1">Nucleus</location>
    </subcellularLocation>
</comment>
<dbReference type="GO" id="GO:0009585">
    <property type="term" value="P:red, far-red light phototransduction"/>
    <property type="evidence" value="ECO:0007669"/>
    <property type="project" value="UniProtKB-KW"/>
</dbReference>
<dbReference type="GO" id="GO:0003700">
    <property type="term" value="F:DNA-binding transcription factor activity"/>
    <property type="evidence" value="ECO:0007669"/>
    <property type="project" value="InterPro"/>
</dbReference>
<evidence type="ECO:0000256" key="1">
    <source>
        <dbReference type="ARBA" id="ARBA00004123"/>
    </source>
</evidence>
<evidence type="ECO:0000256" key="7">
    <source>
        <dbReference type="ARBA" id="ARBA00023125"/>
    </source>
</evidence>
<feature type="compositionally biased region" description="Basic and acidic residues" evidence="14">
    <location>
        <begin position="64"/>
        <end position="82"/>
    </location>
</feature>
<keyword evidence="7" id="KW-0238">DNA-binding</keyword>
<evidence type="ECO:0000256" key="10">
    <source>
        <dbReference type="ARBA" id="ARBA00023242"/>
    </source>
</evidence>
<feature type="compositionally biased region" description="Low complexity" evidence="14">
    <location>
        <begin position="49"/>
        <end position="61"/>
    </location>
</feature>
<evidence type="ECO:0000256" key="3">
    <source>
        <dbReference type="ARBA" id="ARBA00022441"/>
    </source>
</evidence>
<evidence type="ECO:0000256" key="9">
    <source>
        <dbReference type="ARBA" id="ARBA00023163"/>
    </source>
</evidence>
<keyword evidence="3" id="KW-0880">Kelch repeat</keyword>
<evidence type="ECO:0000313" key="17">
    <source>
        <dbReference type="Proteomes" id="UP000729402"/>
    </source>
</evidence>
<dbReference type="InterPro" id="IPR057499">
    <property type="entry name" value="Kelch_FKB95"/>
</dbReference>
<dbReference type="InterPro" id="IPR004827">
    <property type="entry name" value="bZIP"/>
</dbReference>
<evidence type="ECO:0000256" key="4">
    <source>
        <dbReference type="ARBA" id="ARBA00022737"/>
    </source>
</evidence>
<evidence type="ECO:0000313" key="16">
    <source>
        <dbReference type="EMBL" id="KAG8058463.1"/>
    </source>
</evidence>
<sequence length="629" mass="69142">MFSWSHGPCFKQGNNQDERREAELKLKQRRARKQKNLFLPARMQEQATSSRPSSSERSSSSGGHHMDVKEGLESDEEIRRVPELGLDPGGASTSGRAAGGPERAQSSTAQASARRRGRSPADKEHKRLKRLLRNRVSAQQARERKKAYLSDLEVKVKDLEKKNSELEERFSTLQNENQMLRQILKNTTVSRRGPGTTMDRRNQAPLVDSSGCLCRVERSVAGAGAGAARFVPRSKACVQPSLRASIHPLKQKRSPGRIVGGGGQWQLIPGLPDDLAVACLIRVPRGDHWKLRMVCKKWFRLLAGNYFYGLRRRLGFAEQWLYAVKCDGDGRVSWDVLDPARRAWRALPPVPCEYAGAVGFGSAVLGGCHLYLFGGRDPRRGPMRRVVFYSARSNRWHRAPDMLRRRHCLGACVIGNRLYVAGGEGGGGGLRSAEVFDPAKNRWSFVSDMAASLMPFVSAVHGGRWYVKGIGAQRQVLSQVYSPETDAWSALLELDSMVTAWRSPSVSIGGRLYAADCKDGCRLRAYDEAAGAWSCCVDSGHHLGSSHAVEAAAMVALYGKLCVVRNDMSVSVVDVAAGPGGIGPRWETVAGKGQIKTFVTNLLSSIAGRGRAKNRVLHCQNDLISVIFL</sequence>
<dbReference type="PANTHER" id="PTHR46344">
    <property type="entry name" value="OS02G0202900 PROTEIN"/>
    <property type="match status" value="1"/>
</dbReference>
<dbReference type="InterPro" id="IPR001810">
    <property type="entry name" value="F-box_dom"/>
</dbReference>
<keyword evidence="4" id="KW-0677">Repeat</keyword>
<dbReference type="CDD" id="cd22152">
    <property type="entry name" value="F-box_AtAFR-like"/>
    <property type="match status" value="1"/>
</dbReference>
<dbReference type="Pfam" id="PF00646">
    <property type="entry name" value="F-box"/>
    <property type="match status" value="1"/>
</dbReference>
<comment type="caution">
    <text evidence="16">The sequence shown here is derived from an EMBL/GenBank/DDBJ whole genome shotgun (WGS) entry which is preliminary data.</text>
</comment>
<dbReference type="CDD" id="cd14704">
    <property type="entry name" value="bZIP_HY5-like"/>
    <property type="match status" value="1"/>
</dbReference>